<proteinExistence type="predicted"/>
<gene>
    <name evidence="1" type="ORF">MPLG2_0961</name>
</gene>
<organism evidence="1 2">
    <name type="scientific">Micropruina glycogenica</name>
    <dbReference type="NCBI Taxonomy" id="75385"/>
    <lineage>
        <taxon>Bacteria</taxon>
        <taxon>Bacillati</taxon>
        <taxon>Actinomycetota</taxon>
        <taxon>Actinomycetes</taxon>
        <taxon>Propionibacteriales</taxon>
        <taxon>Nocardioidaceae</taxon>
        <taxon>Micropruina</taxon>
    </lineage>
</organism>
<dbReference type="AlphaFoldDB" id="A0A2N9JD04"/>
<reference evidence="1 2" key="1">
    <citation type="submission" date="2018-02" db="EMBL/GenBank/DDBJ databases">
        <authorList>
            <person name="Cohen D.B."/>
            <person name="Kent A.D."/>
        </authorList>
    </citation>
    <scope>NUCLEOTIDE SEQUENCE [LARGE SCALE GENOMIC DNA]</scope>
    <source>
        <strain evidence="1">1</strain>
    </source>
</reference>
<name>A0A2N9JD04_9ACTN</name>
<protein>
    <submittedName>
        <fullName evidence="1">Uncharacterized protein</fullName>
    </submittedName>
</protein>
<dbReference type="KEGG" id="mgg:MPLG2_0961"/>
<accession>A0A2N9JD04</accession>
<evidence type="ECO:0000313" key="1">
    <source>
        <dbReference type="EMBL" id="SPD85997.1"/>
    </source>
</evidence>
<keyword evidence="2" id="KW-1185">Reference proteome</keyword>
<evidence type="ECO:0000313" key="2">
    <source>
        <dbReference type="Proteomes" id="UP000238164"/>
    </source>
</evidence>
<dbReference type="EMBL" id="LT985188">
    <property type="protein sequence ID" value="SPD85997.1"/>
    <property type="molecule type" value="Genomic_DNA"/>
</dbReference>
<dbReference type="Proteomes" id="UP000238164">
    <property type="component" value="Chromosome 1"/>
</dbReference>
<sequence length="135" mass="15287">MSSLTGLSPKPSLLAEGGSLYEFETAHGTVLLHEVDCVEISYFPRTATLVIRFEWDLDSTVGPPSPELGCFTLEFNNVSIQSWSSYSKEIQKDSLQNSQIRSFTWDCTYLFEMELADEKFSFMATRCSIQCTEIE</sequence>